<dbReference type="STRING" id="34720.A0A195FSY8"/>
<gene>
    <name evidence="11" type="ORF">ALC56_02824</name>
</gene>
<protein>
    <submittedName>
        <fullName evidence="11">Cytochrome P450 4g15</fullName>
    </submittedName>
</protein>
<keyword evidence="10" id="KW-0472">Membrane</keyword>
<evidence type="ECO:0000256" key="7">
    <source>
        <dbReference type="ARBA" id="ARBA00023033"/>
    </source>
</evidence>
<dbReference type="GO" id="GO:0016705">
    <property type="term" value="F:oxidoreductase activity, acting on paired donors, with incorporation or reduction of molecular oxygen"/>
    <property type="evidence" value="ECO:0007669"/>
    <property type="project" value="InterPro"/>
</dbReference>
<proteinExistence type="inferred from homology"/>
<feature type="binding site" description="axial binding residue" evidence="8">
    <location>
        <position position="497"/>
    </location>
    <ligand>
        <name>heme</name>
        <dbReference type="ChEBI" id="CHEBI:30413"/>
    </ligand>
    <ligandPart>
        <name>Fe</name>
        <dbReference type="ChEBI" id="CHEBI:18248"/>
    </ligandPart>
</feature>
<dbReference type="InterPro" id="IPR017972">
    <property type="entry name" value="Cyt_P450_CS"/>
</dbReference>
<accession>A0A195FSY8</accession>
<dbReference type="GO" id="GO:0005506">
    <property type="term" value="F:iron ion binding"/>
    <property type="evidence" value="ECO:0007669"/>
    <property type="project" value="InterPro"/>
</dbReference>
<feature type="transmembrane region" description="Helical" evidence="10">
    <location>
        <begin position="14"/>
        <end position="33"/>
    </location>
</feature>
<keyword evidence="7 9" id="KW-0503">Monooxygenase</keyword>
<dbReference type="Proteomes" id="UP000078541">
    <property type="component" value="Unassembled WGS sequence"/>
</dbReference>
<evidence type="ECO:0000313" key="12">
    <source>
        <dbReference type="Proteomes" id="UP000078541"/>
    </source>
</evidence>
<sequence>MDADPVTTSYLPTIIYSLLGTIVTLLIALYYYIETSRAVRLIKKLPGPPSIPILGQSLMFLKETPEFLFQKGLKYFELYGTVVGGYVGTKAAVFLSDPQDIEVILSSSVHIDKAEDYELFKPWLGDGLLITSGDKWRRHRKVIAPTFHMNILKSFVPLFYENSVDLVNRLRDKVGKEFDCHDYLSAVTVDILTETAMGVKRERRLKTGYDYAMAVMKMSDILHRRHFDVSIRFDILFKLSKLANLQKKLLKTIHTLTEHVIKEKSKDIEEKYEKYQQLKDAQNDKPIENSKVTENENTKNNAANYMPYVRDDLDDIDENDVGEKKRLAFLEMMFELKKNGQMTDEEIWEEVNTIMFEGHDTTAAGSSFALCVLGNHPDIQARVHEELDTIFGDSNRQCTFQDTLEMKYLERVIMETLRLFPPVPVIARHLNQDVKIITGDYVLPKSTTVIITQFLIHRLEKHYPNPTVFNPDNFLPENIQKRHYYAYIPFSAGPRSCVGRKYAMLKLKVLLSTILRNYRIISETPDEDFLLRADIILKRHDGFKIKIEPRTPTSCKE</sequence>
<dbReference type="KEGG" id="tsep:108745597"/>
<evidence type="ECO:0000256" key="5">
    <source>
        <dbReference type="ARBA" id="ARBA00023002"/>
    </source>
</evidence>
<keyword evidence="5 9" id="KW-0560">Oxidoreductase</keyword>
<evidence type="ECO:0000256" key="6">
    <source>
        <dbReference type="ARBA" id="ARBA00023004"/>
    </source>
</evidence>
<comment type="cofactor">
    <cofactor evidence="1 8">
        <name>heme</name>
        <dbReference type="ChEBI" id="CHEBI:30413"/>
    </cofactor>
</comment>
<dbReference type="GO" id="GO:0020037">
    <property type="term" value="F:heme binding"/>
    <property type="evidence" value="ECO:0007669"/>
    <property type="project" value="InterPro"/>
</dbReference>
<reference evidence="11 12" key="1">
    <citation type="submission" date="2016-03" db="EMBL/GenBank/DDBJ databases">
        <title>Trachymyrmex septentrionalis WGS genome.</title>
        <authorList>
            <person name="Nygaard S."/>
            <person name="Hu H."/>
            <person name="Boomsma J."/>
            <person name="Zhang G."/>
        </authorList>
    </citation>
    <scope>NUCLEOTIDE SEQUENCE [LARGE SCALE GENOMIC DNA]</scope>
    <source>
        <strain evidence="11">Tsep2-gDNA-1</strain>
        <tissue evidence="11">Whole body</tissue>
    </source>
</reference>
<dbReference type="PROSITE" id="PS00086">
    <property type="entry name" value="CYTOCHROME_P450"/>
    <property type="match status" value="1"/>
</dbReference>
<dbReference type="Gene3D" id="1.10.630.10">
    <property type="entry name" value="Cytochrome P450"/>
    <property type="match status" value="1"/>
</dbReference>
<evidence type="ECO:0000256" key="3">
    <source>
        <dbReference type="ARBA" id="ARBA00022617"/>
    </source>
</evidence>
<evidence type="ECO:0000256" key="1">
    <source>
        <dbReference type="ARBA" id="ARBA00001971"/>
    </source>
</evidence>
<dbReference type="PRINTS" id="PR00463">
    <property type="entry name" value="EP450I"/>
</dbReference>
<evidence type="ECO:0000256" key="9">
    <source>
        <dbReference type="RuleBase" id="RU000461"/>
    </source>
</evidence>
<comment type="similarity">
    <text evidence="2 9">Belongs to the cytochrome P450 family.</text>
</comment>
<evidence type="ECO:0000256" key="2">
    <source>
        <dbReference type="ARBA" id="ARBA00010617"/>
    </source>
</evidence>
<keyword evidence="10" id="KW-0812">Transmembrane</keyword>
<evidence type="ECO:0000256" key="4">
    <source>
        <dbReference type="ARBA" id="ARBA00022723"/>
    </source>
</evidence>
<organism evidence="11 12">
    <name type="scientific">Trachymyrmex septentrionalis</name>
    <dbReference type="NCBI Taxonomy" id="34720"/>
    <lineage>
        <taxon>Eukaryota</taxon>
        <taxon>Metazoa</taxon>
        <taxon>Ecdysozoa</taxon>
        <taxon>Arthropoda</taxon>
        <taxon>Hexapoda</taxon>
        <taxon>Insecta</taxon>
        <taxon>Pterygota</taxon>
        <taxon>Neoptera</taxon>
        <taxon>Endopterygota</taxon>
        <taxon>Hymenoptera</taxon>
        <taxon>Apocrita</taxon>
        <taxon>Aculeata</taxon>
        <taxon>Formicoidea</taxon>
        <taxon>Formicidae</taxon>
        <taxon>Myrmicinae</taxon>
        <taxon>Trachymyrmex</taxon>
    </lineage>
</organism>
<dbReference type="OrthoDB" id="1470350at2759"/>
<dbReference type="PANTHER" id="PTHR24291">
    <property type="entry name" value="CYTOCHROME P450 FAMILY 4"/>
    <property type="match status" value="1"/>
</dbReference>
<keyword evidence="3 8" id="KW-0349">Heme</keyword>
<keyword evidence="4 8" id="KW-0479">Metal-binding</keyword>
<evidence type="ECO:0000313" key="11">
    <source>
        <dbReference type="EMBL" id="KYN43019.1"/>
    </source>
</evidence>
<keyword evidence="6 8" id="KW-0408">Iron</keyword>
<dbReference type="InterPro" id="IPR050196">
    <property type="entry name" value="Cytochrome_P450_Monoox"/>
</dbReference>
<dbReference type="GO" id="GO:0004497">
    <property type="term" value="F:monooxygenase activity"/>
    <property type="evidence" value="ECO:0007669"/>
    <property type="project" value="UniProtKB-KW"/>
</dbReference>
<keyword evidence="10" id="KW-1133">Transmembrane helix</keyword>
<dbReference type="EMBL" id="KQ981305">
    <property type="protein sequence ID" value="KYN43019.1"/>
    <property type="molecule type" value="Genomic_DNA"/>
</dbReference>
<dbReference type="CDD" id="cd20628">
    <property type="entry name" value="CYP4"/>
    <property type="match status" value="1"/>
</dbReference>
<dbReference type="SUPFAM" id="SSF48264">
    <property type="entry name" value="Cytochrome P450"/>
    <property type="match status" value="1"/>
</dbReference>
<dbReference type="PRINTS" id="PR00385">
    <property type="entry name" value="P450"/>
</dbReference>
<dbReference type="InterPro" id="IPR001128">
    <property type="entry name" value="Cyt_P450"/>
</dbReference>
<dbReference type="InterPro" id="IPR036396">
    <property type="entry name" value="Cyt_P450_sf"/>
</dbReference>
<dbReference type="Pfam" id="PF00067">
    <property type="entry name" value="p450"/>
    <property type="match status" value="1"/>
</dbReference>
<name>A0A195FSY8_9HYME</name>
<dbReference type="PANTHER" id="PTHR24291:SF106">
    <property type="entry name" value="CYTOCHROME P450 4G1-RELATED"/>
    <property type="match status" value="1"/>
</dbReference>
<dbReference type="InterPro" id="IPR002401">
    <property type="entry name" value="Cyt_P450_E_grp-I"/>
</dbReference>
<keyword evidence="12" id="KW-1185">Reference proteome</keyword>
<evidence type="ECO:0000256" key="10">
    <source>
        <dbReference type="SAM" id="Phobius"/>
    </source>
</evidence>
<dbReference type="AlphaFoldDB" id="A0A195FSY8"/>
<evidence type="ECO:0000256" key="8">
    <source>
        <dbReference type="PIRSR" id="PIRSR602401-1"/>
    </source>
</evidence>